<gene>
    <name evidence="1" type="ORF">HLUCCA11_09355</name>
</gene>
<comment type="caution">
    <text evidence="1">The sequence shown here is derived from an EMBL/GenBank/DDBJ whole genome shotgun (WGS) entry which is preliminary data.</text>
</comment>
<accession>A0A0P7YZA8</accession>
<dbReference type="STRING" id="1666911.HLUCCA11_09355"/>
<protein>
    <submittedName>
        <fullName evidence="1">Uncharacterized protein</fullName>
    </submittedName>
</protein>
<dbReference type="EMBL" id="LJZR01000010">
    <property type="protein sequence ID" value="KPQ35764.1"/>
    <property type="molecule type" value="Genomic_DNA"/>
</dbReference>
<dbReference type="AlphaFoldDB" id="A0A0P7YZA8"/>
<organism evidence="1 2">
    <name type="scientific">Phormidesmis priestleyi Ana</name>
    <dbReference type="NCBI Taxonomy" id="1666911"/>
    <lineage>
        <taxon>Bacteria</taxon>
        <taxon>Bacillati</taxon>
        <taxon>Cyanobacteriota</taxon>
        <taxon>Cyanophyceae</taxon>
        <taxon>Leptolyngbyales</taxon>
        <taxon>Leptolyngbyaceae</taxon>
        <taxon>Phormidesmis</taxon>
    </lineage>
</organism>
<name>A0A0P7YZA8_9CYAN</name>
<reference evidence="1 2" key="1">
    <citation type="submission" date="2015-09" db="EMBL/GenBank/DDBJ databases">
        <title>Identification and resolution of microdiversity through metagenomic sequencing of parallel consortia.</title>
        <authorList>
            <person name="Nelson W.C."/>
            <person name="Romine M.F."/>
            <person name="Lindemann S.R."/>
        </authorList>
    </citation>
    <scope>NUCLEOTIDE SEQUENCE [LARGE SCALE GENOMIC DNA]</scope>
    <source>
        <strain evidence="1">Ana</strain>
    </source>
</reference>
<evidence type="ECO:0000313" key="2">
    <source>
        <dbReference type="Proteomes" id="UP000050465"/>
    </source>
</evidence>
<sequence>MTQHTQPRFKKNYLKDYEAIAYDNANVTGKQINR</sequence>
<evidence type="ECO:0000313" key="1">
    <source>
        <dbReference type="EMBL" id="KPQ35764.1"/>
    </source>
</evidence>
<dbReference type="Proteomes" id="UP000050465">
    <property type="component" value="Unassembled WGS sequence"/>
</dbReference>
<proteinExistence type="predicted"/>